<evidence type="ECO:0000313" key="2">
    <source>
        <dbReference type="EMBL" id="QJC54023.1"/>
    </source>
</evidence>
<name>A0A6H2H2U9_9BACL</name>
<dbReference type="Gene3D" id="3.40.50.1820">
    <property type="entry name" value="alpha/beta hydrolase"/>
    <property type="match status" value="1"/>
</dbReference>
<dbReference type="PANTHER" id="PTHR43433">
    <property type="entry name" value="HYDROLASE, ALPHA/BETA FOLD FAMILY PROTEIN"/>
    <property type="match status" value="1"/>
</dbReference>
<organism evidence="2 3">
    <name type="scientific">Paenibacillus albicereus</name>
    <dbReference type="NCBI Taxonomy" id="2726185"/>
    <lineage>
        <taxon>Bacteria</taxon>
        <taxon>Bacillati</taxon>
        <taxon>Bacillota</taxon>
        <taxon>Bacilli</taxon>
        <taxon>Bacillales</taxon>
        <taxon>Paenibacillaceae</taxon>
        <taxon>Paenibacillus</taxon>
    </lineage>
</organism>
<dbReference type="EMBL" id="CP051428">
    <property type="protein sequence ID" value="QJC54023.1"/>
    <property type="molecule type" value="Genomic_DNA"/>
</dbReference>
<dbReference type="InterPro" id="IPR029058">
    <property type="entry name" value="AB_hydrolase_fold"/>
</dbReference>
<sequence length="285" mass="31487">MTREIRLLTAEEGTCEYSIAGSGPPVLLFHGGHSNCLEEFGIRSLLHAGYSVLIPSRAGYGRTTPLRDLEAACRLYGRAVERSASGKVHVIAVSAGGPSAIAFCSLYPERVASLVLQCAVAKPWLGPSDSTYRAARRMFNPRMEKTVWTALAVFSSAFPALAFRSMAPSFSCLPYSDVRKRLAPDYRDAFRRMCSRYRSGFGFLIDLEQTGHDYSRELAGIQAPSLVLHSPQDASVPFAHAHHAHSLLARSELVELDSWGHLIWLDQHAAEHDRLLLSFLERSAR</sequence>
<protein>
    <submittedName>
        <fullName evidence="2">Alpha/beta hydrolase</fullName>
    </submittedName>
</protein>
<dbReference type="Pfam" id="PF00561">
    <property type="entry name" value="Abhydrolase_1"/>
    <property type="match status" value="1"/>
</dbReference>
<dbReference type="PRINTS" id="PR00111">
    <property type="entry name" value="ABHYDROLASE"/>
</dbReference>
<dbReference type="InterPro" id="IPR000073">
    <property type="entry name" value="AB_hydrolase_1"/>
</dbReference>
<dbReference type="RefSeq" id="WP_168909551.1">
    <property type="nucleotide sequence ID" value="NZ_CP051428.1"/>
</dbReference>
<gene>
    <name evidence="2" type="ORF">HGI30_22525</name>
</gene>
<dbReference type="GO" id="GO:0016787">
    <property type="term" value="F:hydrolase activity"/>
    <property type="evidence" value="ECO:0007669"/>
    <property type="project" value="UniProtKB-KW"/>
</dbReference>
<dbReference type="SUPFAM" id="SSF53474">
    <property type="entry name" value="alpha/beta-Hydrolases"/>
    <property type="match status" value="1"/>
</dbReference>
<keyword evidence="3" id="KW-1185">Reference proteome</keyword>
<evidence type="ECO:0000313" key="3">
    <source>
        <dbReference type="Proteomes" id="UP000502136"/>
    </source>
</evidence>
<reference evidence="2 3" key="1">
    <citation type="submission" date="2020-04" db="EMBL/GenBank/DDBJ databases">
        <title>Novel Paenibacillus strain UniB2 isolated from commercial digestive syrup.</title>
        <authorList>
            <person name="Thorat V."/>
            <person name="Kirdat K."/>
            <person name="Tiwarekar B."/>
            <person name="Yadav A."/>
        </authorList>
    </citation>
    <scope>NUCLEOTIDE SEQUENCE [LARGE SCALE GENOMIC DNA]</scope>
    <source>
        <strain evidence="2 3">UniB2</strain>
    </source>
</reference>
<dbReference type="AlphaFoldDB" id="A0A6H2H2U9"/>
<dbReference type="Proteomes" id="UP000502136">
    <property type="component" value="Chromosome"/>
</dbReference>
<accession>A0A6H2H2U9</accession>
<dbReference type="InterPro" id="IPR050471">
    <property type="entry name" value="AB_hydrolase"/>
</dbReference>
<feature type="domain" description="AB hydrolase-1" evidence="1">
    <location>
        <begin position="24"/>
        <end position="265"/>
    </location>
</feature>
<proteinExistence type="predicted"/>
<keyword evidence="2" id="KW-0378">Hydrolase</keyword>
<dbReference type="KEGG" id="palr:HGI30_22525"/>
<evidence type="ECO:0000259" key="1">
    <source>
        <dbReference type="Pfam" id="PF00561"/>
    </source>
</evidence>
<dbReference type="PANTHER" id="PTHR43433:SF5">
    <property type="entry name" value="AB HYDROLASE-1 DOMAIN-CONTAINING PROTEIN"/>
    <property type="match status" value="1"/>
</dbReference>